<accession>H2YWI8</accession>
<evidence type="ECO:0000313" key="2">
    <source>
        <dbReference type="Ensembl" id="ENSCSAVP00000009699.1"/>
    </source>
</evidence>
<evidence type="ECO:0000256" key="1">
    <source>
        <dbReference type="SAM" id="MobiDB-lite"/>
    </source>
</evidence>
<dbReference type="HOGENOM" id="CLU_1077513_0_0_1"/>
<protein>
    <submittedName>
        <fullName evidence="2">Uncharacterized protein</fullName>
    </submittedName>
</protein>
<reference evidence="2" key="3">
    <citation type="submission" date="2025-09" db="UniProtKB">
        <authorList>
            <consortium name="Ensembl"/>
        </authorList>
    </citation>
    <scope>IDENTIFICATION</scope>
</reference>
<name>H2YWI8_CIOSA</name>
<proteinExistence type="predicted"/>
<reference evidence="2" key="2">
    <citation type="submission" date="2025-08" db="UniProtKB">
        <authorList>
            <consortium name="Ensembl"/>
        </authorList>
    </citation>
    <scope>IDENTIFICATION</scope>
</reference>
<feature type="compositionally biased region" description="Basic and acidic residues" evidence="1">
    <location>
        <begin position="202"/>
        <end position="213"/>
    </location>
</feature>
<feature type="region of interest" description="Disordered" evidence="1">
    <location>
        <begin position="1"/>
        <end position="20"/>
    </location>
</feature>
<feature type="compositionally biased region" description="Basic and acidic residues" evidence="1">
    <location>
        <begin position="225"/>
        <end position="239"/>
    </location>
</feature>
<feature type="compositionally biased region" description="Basic and acidic residues" evidence="1">
    <location>
        <begin position="167"/>
        <end position="181"/>
    </location>
</feature>
<reference evidence="3" key="1">
    <citation type="submission" date="2003-08" db="EMBL/GenBank/DDBJ databases">
        <authorList>
            <person name="Birren B."/>
            <person name="Nusbaum C."/>
            <person name="Abebe A."/>
            <person name="Abouelleil A."/>
            <person name="Adekoya E."/>
            <person name="Ait-zahra M."/>
            <person name="Allen N."/>
            <person name="Allen T."/>
            <person name="An P."/>
            <person name="Anderson M."/>
            <person name="Anderson S."/>
            <person name="Arachchi H."/>
            <person name="Armbruster J."/>
            <person name="Bachantsang P."/>
            <person name="Baldwin J."/>
            <person name="Barry A."/>
            <person name="Bayul T."/>
            <person name="Blitshsteyn B."/>
            <person name="Bloom T."/>
            <person name="Blye J."/>
            <person name="Boguslavskiy L."/>
            <person name="Borowsky M."/>
            <person name="Boukhgalter B."/>
            <person name="Brunache A."/>
            <person name="Butler J."/>
            <person name="Calixte N."/>
            <person name="Calvo S."/>
            <person name="Camarata J."/>
            <person name="Campo K."/>
            <person name="Chang J."/>
            <person name="Cheshatsang Y."/>
            <person name="Citroen M."/>
            <person name="Collymore A."/>
            <person name="Considine T."/>
            <person name="Cook A."/>
            <person name="Cooke P."/>
            <person name="Corum B."/>
            <person name="Cuomo C."/>
            <person name="David R."/>
            <person name="Dawoe T."/>
            <person name="Degray S."/>
            <person name="Dodge S."/>
            <person name="Dooley K."/>
            <person name="Dorje P."/>
            <person name="Dorjee K."/>
            <person name="Dorris L."/>
            <person name="Duffey N."/>
            <person name="Dupes A."/>
            <person name="Elkins T."/>
            <person name="Engels R."/>
            <person name="Erickson J."/>
            <person name="Farina A."/>
            <person name="Faro S."/>
            <person name="Ferreira P."/>
            <person name="Fischer H."/>
            <person name="Fitzgerald M."/>
            <person name="Foley K."/>
            <person name="Gage D."/>
            <person name="Galagan J."/>
            <person name="Gearin G."/>
            <person name="Gnerre S."/>
            <person name="Gnirke A."/>
            <person name="Goyette A."/>
            <person name="Graham J."/>
            <person name="Grandbois E."/>
            <person name="Gyaltsen K."/>
            <person name="Hafez N."/>
            <person name="Hagopian D."/>
            <person name="Hagos B."/>
            <person name="Hall J."/>
            <person name="Hatcher B."/>
            <person name="Heller A."/>
            <person name="Higgins H."/>
            <person name="Honan T."/>
            <person name="Horn A."/>
            <person name="Houde N."/>
            <person name="Hughes L."/>
            <person name="Hulme W."/>
            <person name="Husby E."/>
            <person name="Iliev I."/>
            <person name="Jaffe D."/>
            <person name="Jones C."/>
            <person name="Kamal M."/>
            <person name="Kamat A."/>
            <person name="Kamvysselis M."/>
            <person name="Karlsson E."/>
            <person name="Kells C."/>
            <person name="Kieu A."/>
            <person name="Kisner P."/>
            <person name="Kodira C."/>
            <person name="Kulbokas E."/>
            <person name="Labutti K."/>
            <person name="Lama D."/>
            <person name="Landers T."/>
            <person name="Leger J."/>
            <person name="Levine S."/>
            <person name="Lewis D."/>
            <person name="Lewis T."/>
            <person name="Lindblad-toh K."/>
            <person name="Liu X."/>
            <person name="Lokyitsang T."/>
            <person name="Lokyitsang Y."/>
            <person name="Lucien O."/>
            <person name="Lui A."/>
            <person name="Ma L.J."/>
            <person name="Mabbitt R."/>
            <person name="Macdonald J."/>
            <person name="Maclean C."/>
            <person name="Major J."/>
            <person name="Manning J."/>
            <person name="Marabella R."/>
            <person name="Maru K."/>
            <person name="Matthews C."/>
            <person name="Mauceli E."/>
            <person name="Mccarthy M."/>
            <person name="Mcdonough S."/>
            <person name="Mcghee T."/>
            <person name="Meldrim J."/>
            <person name="Meneus L."/>
            <person name="Mesirov J."/>
            <person name="Mihalev A."/>
            <person name="Mihova T."/>
            <person name="Mikkelsen T."/>
            <person name="Mlenga V."/>
            <person name="Moru K."/>
            <person name="Mozes J."/>
            <person name="Mulrain L."/>
            <person name="Munson G."/>
            <person name="Naylor J."/>
            <person name="Newes C."/>
            <person name="Nguyen C."/>
            <person name="Nguyen N."/>
            <person name="Nguyen T."/>
            <person name="Nicol R."/>
            <person name="Nielsen C."/>
            <person name="Nizzari M."/>
            <person name="Norbu C."/>
            <person name="Norbu N."/>
            <person name="O'donnell P."/>
            <person name="Okoawo O."/>
            <person name="O'leary S."/>
            <person name="Omotosho B."/>
            <person name="O'neill K."/>
            <person name="Osman S."/>
            <person name="Parker S."/>
            <person name="Perrin D."/>
            <person name="Phunkhang P."/>
            <person name="Piqani B."/>
            <person name="Purcell S."/>
            <person name="Rachupka T."/>
            <person name="Ramasamy U."/>
            <person name="Rameau R."/>
            <person name="Ray V."/>
            <person name="Raymond C."/>
            <person name="Retta R."/>
            <person name="Richardson S."/>
            <person name="Rise C."/>
            <person name="Rodriguez J."/>
            <person name="Rogers J."/>
            <person name="Rogov P."/>
            <person name="Rutman M."/>
            <person name="Schupbach R."/>
            <person name="Seaman C."/>
            <person name="Settipalli S."/>
            <person name="Sharpe T."/>
            <person name="Sheridan J."/>
            <person name="Sherpa N."/>
            <person name="Shi J."/>
            <person name="Smirnov S."/>
            <person name="Smith C."/>
            <person name="Sougnez C."/>
            <person name="Spencer B."/>
            <person name="Stalker J."/>
            <person name="Stange-thomann N."/>
            <person name="Stavropoulos S."/>
            <person name="Stetson K."/>
            <person name="Stone C."/>
            <person name="Stone S."/>
            <person name="Stubbs M."/>
            <person name="Talamas J."/>
            <person name="Tchuinga P."/>
            <person name="Tenzing P."/>
            <person name="Tesfaye S."/>
            <person name="Theodore J."/>
            <person name="Thoulutsang Y."/>
            <person name="Topham K."/>
            <person name="Towey S."/>
            <person name="Tsamla T."/>
            <person name="Tsomo N."/>
            <person name="Vallee D."/>
            <person name="Vassiliev H."/>
            <person name="Venkataraman V."/>
            <person name="Vinson J."/>
            <person name="Vo A."/>
            <person name="Wade C."/>
            <person name="Wang S."/>
            <person name="Wangchuk T."/>
            <person name="Wangdi T."/>
            <person name="Whittaker C."/>
            <person name="Wilkinson J."/>
            <person name="Wu Y."/>
            <person name="Wyman D."/>
            <person name="Yadav S."/>
            <person name="Yang S."/>
            <person name="Yang X."/>
            <person name="Yeager S."/>
            <person name="Yee E."/>
            <person name="Young G."/>
            <person name="Zainoun J."/>
            <person name="Zembeck L."/>
            <person name="Zimmer A."/>
            <person name="Zody M."/>
            <person name="Lander E."/>
        </authorList>
    </citation>
    <scope>NUCLEOTIDE SEQUENCE [LARGE SCALE GENOMIC DNA]</scope>
</reference>
<keyword evidence="3" id="KW-1185">Reference proteome</keyword>
<organism evidence="2 3">
    <name type="scientific">Ciona savignyi</name>
    <name type="common">Pacific transparent sea squirt</name>
    <dbReference type="NCBI Taxonomy" id="51511"/>
    <lineage>
        <taxon>Eukaryota</taxon>
        <taxon>Metazoa</taxon>
        <taxon>Chordata</taxon>
        <taxon>Tunicata</taxon>
        <taxon>Ascidiacea</taxon>
        <taxon>Phlebobranchia</taxon>
        <taxon>Cionidae</taxon>
        <taxon>Ciona</taxon>
    </lineage>
</organism>
<dbReference type="InParanoid" id="H2YWI8"/>
<evidence type="ECO:0000313" key="3">
    <source>
        <dbReference type="Proteomes" id="UP000007875"/>
    </source>
</evidence>
<dbReference type="Proteomes" id="UP000007875">
    <property type="component" value="Unassembled WGS sequence"/>
</dbReference>
<feature type="region of interest" description="Disordered" evidence="1">
    <location>
        <begin position="100"/>
        <end position="243"/>
    </location>
</feature>
<feature type="compositionally biased region" description="Low complexity" evidence="1">
    <location>
        <begin position="1"/>
        <end position="17"/>
    </location>
</feature>
<sequence length="258" mass="27789">MPLLPSLSSHLVPLMPSEDNQESCRNFLKEKGYTEKISSEFTAQTQQRATLDIVAENSMAAKVHHQGAVISVRSETGNEKTKKKISSTTLVPPLNIEVPNAAHRPQTTSPCSESGVHGANNELNKQTPEDKSMPLLAPLPHIKQPTPAIDDQNDVFDGNSESVDIDLAQKPHVEANDDDKPSYSGPHSPTAVSMDITDISEDELKASEVKMEIESISEASFSDSPCRHSPQDGDRKPSSADEEAAIASLLSLCGGTKP</sequence>
<dbReference type="AlphaFoldDB" id="H2YWI8"/>
<dbReference type="Ensembl" id="ENSCSAVT00000009817.1">
    <property type="protein sequence ID" value="ENSCSAVP00000009699.1"/>
    <property type="gene ID" value="ENSCSAVG00000005692.1"/>
</dbReference>